<reference evidence="8" key="1">
    <citation type="journal article" date="2019" name="Int. J. Syst. Evol. Microbiol.">
        <title>The Global Catalogue of Microorganisms (GCM) 10K type strain sequencing project: providing services to taxonomists for standard genome sequencing and annotation.</title>
        <authorList>
            <consortium name="The Broad Institute Genomics Platform"/>
            <consortium name="The Broad Institute Genome Sequencing Center for Infectious Disease"/>
            <person name="Wu L."/>
            <person name="Ma J."/>
        </authorList>
    </citation>
    <scope>NUCLEOTIDE SEQUENCE [LARGE SCALE GENOMIC DNA]</scope>
    <source>
        <strain evidence="8">KCTC 42964</strain>
    </source>
</reference>
<evidence type="ECO:0000259" key="6">
    <source>
        <dbReference type="Pfam" id="PF12867"/>
    </source>
</evidence>
<keyword evidence="8" id="KW-1185">Reference proteome</keyword>
<dbReference type="InterPro" id="IPR042095">
    <property type="entry name" value="SUMF_sf"/>
</dbReference>
<dbReference type="SUPFAM" id="SSF56436">
    <property type="entry name" value="C-type lectin-like"/>
    <property type="match status" value="1"/>
</dbReference>
<dbReference type="NCBIfam" id="TIGR03440">
    <property type="entry name" value="egtB_TIGR03440"/>
    <property type="match status" value="1"/>
</dbReference>
<dbReference type="PANTHER" id="PTHR23150:SF36">
    <property type="entry name" value="HERCYNINE OXYGENASE"/>
    <property type="match status" value="1"/>
</dbReference>
<dbReference type="PANTHER" id="PTHR23150">
    <property type="entry name" value="SULFATASE MODIFYING FACTOR 1, 2"/>
    <property type="match status" value="1"/>
</dbReference>
<dbReference type="Gene3D" id="3.90.1580.10">
    <property type="entry name" value="paralog of FGE (formylglycine-generating enzyme)"/>
    <property type="match status" value="1"/>
</dbReference>
<keyword evidence="2" id="KW-0408">Iron</keyword>
<protein>
    <submittedName>
        <fullName evidence="7">Ergothioneine biosynthesis protein EgtB</fullName>
    </submittedName>
</protein>
<dbReference type="InterPro" id="IPR051043">
    <property type="entry name" value="Sulfatase_Mod_Factor_Kinase"/>
</dbReference>
<evidence type="ECO:0000313" key="8">
    <source>
        <dbReference type="Proteomes" id="UP001595528"/>
    </source>
</evidence>
<feature type="domain" description="Sulfatase-modifying factor enzyme-like" evidence="5">
    <location>
        <begin position="203"/>
        <end position="444"/>
    </location>
</feature>
<dbReference type="Pfam" id="PF03781">
    <property type="entry name" value="FGE-sulfatase"/>
    <property type="match status" value="1"/>
</dbReference>
<evidence type="ECO:0000256" key="2">
    <source>
        <dbReference type="ARBA" id="ARBA00023004"/>
    </source>
</evidence>
<dbReference type="InterPro" id="IPR016187">
    <property type="entry name" value="CTDL_fold"/>
</dbReference>
<dbReference type="SUPFAM" id="SSF109854">
    <property type="entry name" value="DinB/YfiT-like putative metalloenzymes"/>
    <property type="match status" value="1"/>
</dbReference>
<sequence length="447" mass="49494">MSEAQVREAGSMAIERIGAGSEGVPLAERFDAVRRRSLQLVAPLSAEDMVVQSMTDASPAKWHLAHTTWFFETFLLQPSLAGYDPFDPSFGYLFNSYYETVGARHPRPARGMLTRPSVDRVFAYRDHVDAAMRDLIDARTAGHAELRALVELGLHHEEQHQELLLTDLLHAFSCNPTDPAYLDTALPVAEGGPQGDGGWADFEGGIVRVGHDGNGFAFDCEGPLHEVLLRPFQLARRPVSNAQWRAFMEDGGYRRPEFWLSDGWARAQEEGWQAPLYWRDEGQGEWSALTLRGRGPVDPSAPVAHVSYYEADAFARWAGARLPTEAEWEHAAQHATRSASRGRAAEGNTLGSGALQPRAVGSAAEGPLQQMFGDVWEWTQTAYAAYPGFRPATGAVGEYNGKFMCNQMTLRGGSCVTPDDHVRPSYRNFFYPHQRWQVMGLRLAGDA</sequence>
<dbReference type="InterPro" id="IPR034660">
    <property type="entry name" value="DinB/YfiT-like"/>
</dbReference>
<dbReference type="RefSeq" id="WP_379906336.1">
    <property type="nucleotide sequence ID" value="NZ_JBHRTR010000050.1"/>
</dbReference>
<organism evidence="7 8">
    <name type="scientific">Marinibaculum pumilum</name>
    <dbReference type="NCBI Taxonomy" id="1766165"/>
    <lineage>
        <taxon>Bacteria</taxon>
        <taxon>Pseudomonadati</taxon>
        <taxon>Pseudomonadota</taxon>
        <taxon>Alphaproteobacteria</taxon>
        <taxon>Rhodospirillales</taxon>
        <taxon>Rhodospirillaceae</taxon>
        <taxon>Marinibaculum</taxon>
    </lineage>
</organism>
<dbReference type="EMBL" id="JBHRTR010000050">
    <property type="protein sequence ID" value="MFC3230875.1"/>
    <property type="molecule type" value="Genomic_DNA"/>
</dbReference>
<comment type="caution">
    <text evidence="7">The sequence shown here is derived from an EMBL/GenBank/DDBJ whole genome shotgun (WGS) entry which is preliminary data.</text>
</comment>
<evidence type="ECO:0000259" key="5">
    <source>
        <dbReference type="Pfam" id="PF03781"/>
    </source>
</evidence>
<dbReference type="InterPro" id="IPR005532">
    <property type="entry name" value="SUMF_dom"/>
</dbReference>
<comment type="pathway">
    <text evidence="3">Amino-acid biosynthesis; ergothioneine biosynthesis.</text>
</comment>
<proteinExistence type="predicted"/>
<name>A0ABV7L8B2_9PROT</name>
<feature type="domain" description="DinB-like" evidence="6">
    <location>
        <begin position="30"/>
        <end position="163"/>
    </location>
</feature>
<evidence type="ECO:0000256" key="1">
    <source>
        <dbReference type="ARBA" id="ARBA00023002"/>
    </source>
</evidence>
<evidence type="ECO:0000256" key="4">
    <source>
        <dbReference type="SAM" id="MobiDB-lite"/>
    </source>
</evidence>
<keyword evidence="1" id="KW-0560">Oxidoreductase</keyword>
<dbReference type="InterPro" id="IPR017806">
    <property type="entry name" value="EgtB"/>
</dbReference>
<dbReference type="Pfam" id="PF12867">
    <property type="entry name" value="DinB_2"/>
    <property type="match status" value="1"/>
</dbReference>
<feature type="region of interest" description="Disordered" evidence="4">
    <location>
        <begin position="331"/>
        <end position="355"/>
    </location>
</feature>
<accession>A0ABV7L8B2</accession>
<dbReference type="Proteomes" id="UP001595528">
    <property type="component" value="Unassembled WGS sequence"/>
</dbReference>
<evidence type="ECO:0000256" key="3">
    <source>
        <dbReference type="ARBA" id="ARBA00037882"/>
    </source>
</evidence>
<evidence type="ECO:0000313" key="7">
    <source>
        <dbReference type="EMBL" id="MFC3230875.1"/>
    </source>
</evidence>
<dbReference type="InterPro" id="IPR024775">
    <property type="entry name" value="DinB-like"/>
</dbReference>
<gene>
    <name evidence="7" type="primary">egtB</name>
    <name evidence="7" type="ORF">ACFOGJ_26760</name>
</gene>